<dbReference type="CDD" id="cd00473">
    <property type="entry name" value="bS6"/>
    <property type="match status" value="1"/>
</dbReference>
<dbReference type="NCBIfam" id="TIGR00166">
    <property type="entry name" value="S6"/>
    <property type="match status" value="1"/>
</dbReference>
<comment type="caution">
    <text evidence="4">The sequence shown here is derived from an EMBL/GenBank/DDBJ whole genome shotgun (WGS) entry which is preliminary data.</text>
</comment>
<keyword evidence="3" id="KW-0687">Ribonucleoprotein</keyword>
<dbReference type="PANTHER" id="PTHR21011:SF1">
    <property type="entry name" value="SMALL RIBOSOMAL SUBUNIT PROTEIN BS6M"/>
    <property type="match status" value="1"/>
</dbReference>
<dbReference type="Gene3D" id="3.30.70.60">
    <property type="match status" value="1"/>
</dbReference>
<gene>
    <name evidence="3" type="primary">rpsF</name>
    <name evidence="4" type="ORF">A2164_02390</name>
</gene>
<evidence type="ECO:0000256" key="3">
    <source>
        <dbReference type="HAMAP-Rule" id="MF_00360"/>
    </source>
</evidence>
<dbReference type="AlphaFoldDB" id="A0A1F5G3R6"/>
<dbReference type="InterPro" id="IPR020814">
    <property type="entry name" value="Ribosomal_S6_plastid/chlpt"/>
</dbReference>
<evidence type="ECO:0000313" key="5">
    <source>
        <dbReference type="Proteomes" id="UP000176317"/>
    </source>
</evidence>
<dbReference type="SUPFAM" id="SSF54995">
    <property type="entry name" value="Ribosomal protein S6"/>
    <property type="match status" value="1"/>
</dbReference>
<sequence>MYELMIVANYERGDSLLGRVEKAIKEAGANNYKVEKLGRKTLAYVIKKQDTAAYYLINFESEGKAIKQITDKLRLEQEDLLRYLLITKRAVKLSKKKIRKESIEVEKETAKPKPKVTVVTKTVTASKAKVKLKKGKKQQARSNKK</sequence>
<dbReference type="Pfam" id="PF01250">
    <property type="entry name" value="Ribosomal_S6"/>
    <property type="match status" value="1"/>
</dbReference>
<accession>A0A1F5G3R6</accession>
<dbReference type="InterPro" id="IPR000529">
    <property type="entry name" value="Ribosomal_bS6"/>
</dbReference>
<keyword evidence="3" id="KW-0699">rRNA-binding</keyword>
<dbReference type="InterPro" id="IPR035980">
    <property type="entry name" value="Ribosomal_bS6_sf"/>
</dbReference>
<evidence type="ECO:0000256" key="2">
    <source>
        <dbReference type="ARBA" id="ARBA00035294"/>
    </source>
</evidence>
<dbReference type="GO" id="GO:1990904">
    <property type="term" value="C:ribonucleoprotein complex"/>
    <property type="evidence" value="ECO:0007669"/>
    <property type="project" value="UniProtKB-KW"/>
</dbReference>
<evidence type="ECO:0000313" key="4">
    <source>
        <dbReference type="EMBL" id="OGD86501.1"/>
    </source>
</evidence>
<dbReference type="Proteomes" id="UP000176317">
    <property type="component" value="Unassembled WGS sequence"/>
</dbReference>
<dbReference type="GO" id="GO:0005840">
    <property type="term" value="C:ribosome"/>
    <property type="evidence" value="ECO:0007669"/>
    <property type="project" value="UniProtKB-KW"/>
</dbReference>
<dbReference type="GO" id="GO:0003735">
    <property type="term" value="F:structural constituent of ribosome"/>
    <property type="evidence" value="ECO:0007669"/>
    <property type="project" value="InterPro"/>
</dbReference>
<dbReference type="PANTHER" id="PTHR21011">
    <property type="entry name" value="MITOCHONDRIAL 28S RIBOSOMAL PROTEIN S6"/>
    <property type="match status" value="1"/>
</dbReference>
<keyword evidence="3" id="KW-0694">RNA-binding</keyword>
<dbReference type="GO" id="GO:0006412">
    <property type="term" value="P:translation"/>
    <property type="evidence" value="ECO:0007669"/>
    <property type="project" value="UniProtKB-UniRule"/>
</dbReference>
<comment type="similarity">
    <text evidence="1 3">Belongs to the bacterial ribosomal protein bS6 family.</text>
</comment>
<dbReference type="GO" id="GO:0005737">
    <property type="term" value="C:cytoplasm"/>
    <property type="evidence" value="ECO:0007669"/>
    <property type="project" value="UniProtKB-ARBA"/>
</dbReference>
<dbReference type="EMBL" id="MFAT01000027">
    <property type="protein sequence ID" value="OGD86501.1"/>
    <property type="molecule type" value="Genomic_DNA"/>
</dbReference>
<dbReference type="GO" id="GO:0070181">
    <property type="term" value="F:small ribosomal subunit rRNA binding"/>
    <property type="evidence" value="ECO:0007669"/>
    <property type="project" value="TreeGrafter"/>
</dbReference>
<name>A0A1F5G3R6_9BACT</name>
<comment type="function">
    <text evidence="3">Binds together with bS18 to 16S ribosomal RNA.</text>
</comment>
<evidence type="ECO:0000256" key="1">
    <source>
        <dbReference type="ARBA" id="ARBA00009512"/>
    </source>
</evidence>
<dbReference type="InterPro" id="IPR014717">
    <property type="entry name" value="Transl_elong_EF1B/ribsomal_bS6"/>
</dbReference>
<organism evidence="4 5">
    <name type="scientific">Candidatus Curtissbacteria bacterium RBG_13_35_7</name>
    <dbReference type="NCBI Taxonomy" id="1797705"/>
    <lineage>
        <taxon>Bacteria</taxon>
        <taxon>Candidatus Curtissiibacteriota</taxon>
    </lineage>
</organism>
<proteinExistence type="inferred from homology"/>
<keyword evidence="3 4" id="KW-0689">Ribosomal protein</keyword>
<dbReference type="HAMAP" id="MF_00360">
    <property type="entry name" value="Ribosomal_bS6"/>
    <property type="match status" value="1"/>
</dbReference>
<protein>
    <recommendedName>
        <fullName evidence="2 3">Small ribosomal subunit protein bS6</fullName>
    </recommendedName>
</protein>
<reference evidence="4 5" key="1">
    <citation type="journal article" date="2016" name="Nat. Commun.">
        <title>Thousands of microbial genomes shed light on interconnected biogeochemical processes in an aquifer system.</title>
        <authorList>
            <person name="Anantharaman K."/>
            <person name="Brown C.T."/>
            <person name="Hug L.A."/>
            <person name="Sharon I."/>
            <person name="Castelle C.J."/>
            <person name="Probst A.J."/>
            <person name="Thomas B.C."/>
            <person name="Singh A."/>
            <person name="Wilkins M.J."/>
            <person name="Karaoz U."/>
            <person name="Brodie E.L."/>
            <person name="Williams K.H."/>
            <person name="Hubbard S.S."/>
            <person name="Banfield J.F."/>
        </authorList>
    </citation>
    <scope>NUCLEOTIDE SEQUENCE [LARGE SCALE GENOMIC DNA]</scope>
</reference>